<dbReference type="InterPro" id="IPR004296">
    <property type="entry name" value="DUF236"/>
</dbReference>
<protein>
    <submittedName>
        <fullName evidence="1">Uncharacterized protein</fullName>
    </submittedName>
</protein>
<sequence length="68" mass="7382">MAPADQTKVAGTFDPNYQTLTDLNNDCFKAFSPTKASAATPAQRQNLAATFDPNYQSLKGLDPDIFVK</sequence>
<accession>A0A4U5M5Z6</accession>
<reference evidence="1 2" key="2">
    <citation type="journal article" date="2019" name="G3 (Bethesda)">
        <title>Hybrid Assembly of the Genome of the Entomopathogenic Nematode Steinernema carpocapsae Identifies the X-Chromosome.</title>
        <authorList>
            <person name="Serra L."/>
            <person name="Macchietto M."/>
            <person name="Macias-Munoz A."/>
            <person name="McGill C.J."/>
            <person name="Rodriguez I.M."/>
            <person name="Rodriguez B."/>
            <person name="Murad R."/>
            <person name="Mortazavi A."/>
        </authorList>
    </citation>
    <scope>NUCLEOTIDE SEQUENCE [LARGE SCALE GENOMIC DNA]</scope>
    <source>
        <strain evidence="1 2">ALL</strain>
    </source>
</reference>
<dbReference type="Proteomes" id="UP000298663">
    <property type="component" value="Unassembled WGS sequence"/>
</dbReference>
<keyword evidence="2" id="KW-1185">Reference proteome</keyword>
<name>A0A4U5M5Z6_STECR</name>
<evidence type="ECO:0000313" key="1">
    <source>
        <dbReference type="EMBL" id="TKR64279.1"/>
    </source>
</evidence>
<dbReference type="OrthoDB" id="5875811at2759"/>
<dbReference type="EMBL" id="AZBU02000009">
    <property type="protein sequence ID" value="TKR64279.1"/>
    <property type="molecule type" value="Genomic_DNA"/>
</dbReference>
<dbReference type="AlphaFoldDB" id="A0A4U5M5Z6"/>
<organism evidence="1 2">
    <name type="scientific">Steinernema carpocapsae</name>
    <name type="common">Entomopathogenic nematode</name>
    <dbReference type="NCBI Taxonomy" id="34508"/>
    <lineage>
        <taxon>Eukaryota</taxon>
        <taxon>Metazoa</taxon>
        <taxon>Ecdysozoa</taxon>
        <taxon>Nematoda</taxon>
        <taxon>Chromadorea</taxon>
        <taxon>Rhabditida</taxon>
        <taxon>Tylenchina</taxon>
        <taxon>Panagrolaimomorpha</taxon>
        <taxon>Strongyloidoidea</taxon>
        <taxon>Steinernematidae</taxon>
        <taxon>Steinernema</taxon>
    </lineage>
</organism>
<comment type="caution">
    <text evidence="1">The sequence shown here is derived from an EMBL/GenBank/DDBJ whole genome shotgun (WGS) entry which is preliminary data.</text>
</comment>
<dbReference type="Pfam" id="PF03057">
    <property type="entry name" value="DUF236"/>
    <property type="match status" value="2"/>
</dbReference>
<gene>
    <name evidence="1" type="ORF">L596_024843</name>
</gene>
<reference evidence="1 2" key="1">
    <citation type="journal article" date="2015" name="Genome Biol.">
        <title>Comparative genomics of Steinernema reveals deeply conserved gene regulatory networks.</title>
        <authorList>
            <person name="Dillman A.R."/>
            <person name="Macchietto M."/>
            <person name="Porter C.F."/>
            <person name="Rogers A."/>
            <person name="Williams B."/>
            <person name="Antoshechkin I."/>
            <person name="Lee M.M."/>
            <person name="Goodwin Z."/>
            <person name="Lu X."/>
            <person name="Lewis E.E."/>
            <person name="Goodrich-Blair H."/>
            <person name="Stock S.P."/>
            <person name="Adams B.J."/>
            <person name="Sternberg P.W."/>
            <person name="Mortazavi A."/>
        </authorList>
    </citation>
    <scope>NUCLEOTIDE SEQUENCE [LARGE SCALE GENOMIC DNA]</scope>
    <source>
        <strain evidence="1 2">ALL</strain>
    </source>
</reference>
<evidence type="ECO:0000313" key="2">
    <source>
        <dbReference type="Proteomes" id="UP000298663"/>
    </source>
</evidence>
<proteinExistence type="predicted"/>